<evidence type="ECO:0000256" key="2">
    <source>
        <dbReference type="ARBA" id="ARBA00022737"/>
    </source>
</evidence>
<comment type="caution">
    <text evidence="8">The sequence shown here is derived from an EMBL/GenBank/DDBJ whole genome shotgun (WGS) entry which is preliminary data.</text>
</comment>
<dbReference type="OMA" id="DHSMEAK"/>
<feature type="region of interest" description="Disordered" evidence="5">
    <location>
        <begin position="55"/>
        <end position="77"/>
    </location>
</feature>
<dbReference type="PROSITE" id="PS51294">
    <property type="entry name" value="HTH_MYB"/>
    <property type="match status" value="2"/>
</dbReference>
<proteinExistence type="predicted"/>
<feature type="domain" description="Myb-like" evidence="6">
    <location>
        <begin position="133"/>
        <end position="183"/>
    </location>
</feature>
<dbReference type="InterPro" id="IPR001005">
    <property type="entry name" value="SANT/Myb"/>
</dbReference>
<evidence type="ECO:0000313" key="8">
    <source>
        <dbReference type="EMBL" id="PSR95063.1"/>
    </source>
</evidence>
<keyword evidence="9" id="KW-1185">Reference proteome</keyword>
<comment type="subcellular location">
    <subcellularLocation>
        <location evidence="1">Nucleus</location>
    </subcellularLocation>
</comment>
<dbReference type="Proteomes" id="UP000241394">
    <property type="component" value="Chromosome LG23"/>
</dbReference>
<feature type="region of interest" description="Disordered" evidence="5">
    <location>
        <begin position="171"/>
        <end position="233"/>
    </location>
</feature>
<dbReference type="FunFam" id="1.10.10.60:FF:000010">
    <property type="entry name" value="Transcriptional activator Myb isoform A"/>
    <property type="match status" value="1"/>
</dbReference>
<evidence type="ECO:0000256" key="5">
    <source>
        <dbReference type="SAM" id="MobiDB-lite"/>
    </source>
</evidence>
<dbReference type="Pfam" id="PF13921">
    <property type="entry name" value="Myb_DNA-bind_6"/>
    <property type="match status" value="1"/>
</dbReference>
<dbReference type="InterPro" id="IPR050560">
    <property type="entry name" value="MYB_TF"/>
</dbReference>
<evidence type="ECO:0000259" key="7">
    <source>
        <dbReference type="PROSITE" id="PS51294"/>
    </source>
</evidence>
<protein>
    <submittedName>
        <fullName evidence="8">Transcription factor like</fullName>
    </submittedName>
</protein>
<sequence>MEGEGKNKPPFYRPSLPLTAIERCSDGFSWPSLPEICFKDNLFLDRETLKWMNEVNPNHEEDKPMERDSKGGGKKVKGGYSTSLIKGQWTDEEDRKLLKLVKQYGVRKWAQIAEKMTGRAGKQCRERWHNHLRPDIKKDTWNEEEEKMLIEAHKEVGNKWAEIAKRIPGRTENSIKNHWNATKRRQNSKRKIKKPEGHNGKSQSSTMLQDYIRSTTPTPNGSTVTDDLSNNFPLSLEDLSEPSIDDSPQFMNQTHEDEINFMMNLFGNKSDQSLSHDNNKAIATMVEENSQVDQLLISDAVDEDCIMFMNNTPMEVLPKTHLSPDLYLSYLLDGPASSTSKDYYYGNTKVDSMAREDSSSGKKDMDLMEMIAASQLSLVGNWKYY</sequence>
<dbReference type="GO" id="GO:0000978">
    <property type="term" value="F:RNA polymerase II cis-regulatory region sequence-specific DNA binding"/>
    <property type="evidence" value="ECO:0007669"/>
    <property type="project" value="TreeGrafter"/>
</dbReference>
<organism evidence="8 9">
    <name type="scientific">Actinidia chinensis var. chinensis</name>
    <name type="common">Chinese soft-hair kiwi</name>
    <dbReference type="NCBI Taxonomy" id="1590841"/>
    <lineage>
        <taxon>Eukaryota</taxon>
        <taxon>Viridiplantae</taxon>
        <taxon>Streptophyta</taxon>
        <taxon>Embryophyta</taxon>
        <taxon>Tracheophyta</taxon>
        <taxon>Spermatophyta</taxon>
        <taxon>Magnoliopsida</taxon>
        <taxon>eudicotyledons</taxon>
        <taxon>Gunneridae</taxon>
        <taxon>Pentapetalae</taxon>
        <taxon>asterids</taxon>
        <taxon>Ericales</taxon>
        <taxon>Actinidiaceae</taxon>
        <taxon>Actinidia</taxon>
    </lineage>
</organism>
<dbReference type="AlphaFoldDB" id="A0A2R6PQ02"/>
<reference evidence="8 9" key="1">
    <citation type="submission" date="2017-07" db="EMBL/GenBank/DDBJ databases">
        <title>An improved, manually edited Actinidia chinensis var. chinensis (kiwifruit) genome highlights the challenges associated with draft genomes and gene prediction in plants.</title>
        <authorList>
            <person name="Pilkington S."/>
            <person name="Crowhurst R."/>
            <person name="Hilario E."/>
            <person name="Nardozza S."/>
            <person name="Fraser L."/>
            <person name="Peng Y."/>
            <person name="Gunaseelan K."/>
            <person name="Simpson R."/>
            <person name="Tahir J."/>
            <person name="Deroles S."/>
            <person name="Templeton K."/>
            <person name="Luo Z."/>
            <person name="Davy M."/>
            <person name="Cheng C."/>
            <person name="Mcneilage M."/>
            <person name="Scaglione D."/>
            <person name="Liu Y."/>
            <person name="Zhang Q."/>
            <person name="Datson P."/>
            <person name="De Silva N."/>
            <person name="Gardiner S."/>
            <person name="Bassett H."/>
            <person name="Chagne D."/>
            <person name="Mccallum J."/>
            <person name="Dzierzon H."/>
            <person name="Deng C."/>
            <person name="Wang Y.-Y."/>
            <person name="Barron N."/>
            <person name="Manako K."/>
            <person name="Bowen J."/>
            <person name="Foster T."/>
            <person name="Erridge Z."/>
            <person name="Tiffin H."/>
            <person name="Waite C."/>
            <person name="Davies K."/>
            <person name="Grierson E."/>
            <person name="Laing W."/>
            <person name="Kirk R."/>
            <person name="Chen X."/>
            <person name="Wood M."/>
            <person name="Montefiori M."/>
            <person name="Brummell D."/>
            <person name="Schwinn K."/>
            <person name="Catanach A."/>
            <person name="Fullerton C."/>
            <person name="Li D."/>
            <person name="Meiyalaghan S."/>
            <person name="Nieuwenhuizen N."/>
            <person name="Read N."/>
            <person name="Prakash R."/>
            <person name="Hunter D."/>
            <person name="Zhang H."/>
            <person name="Mckenzie M."/>
            <person name="Knabel M."/>
            <person name="Harris A."/>
            <person name="Allan A."/>
            <person name="Chen A."/>
            <person name="Janssen B."/>
            <person name="Plunkett B."/>
            <person name="Dwamena C."/>
            <person name="Voogd C."/>
            <person name="Leif D."/>
            <person name="Lafferty D."/>
            <person name="Souleyre E."/>
            <person name="Varkonyi-Gasic E."/>
            <person name="Gambi F."/>
            <person name="Hanley J."/>
            <person name="Yao J.-L."/>
            <person name="Cheung J."/>
            <person name="David K."/>
            <person name="Warren B."/>
            <person name="Marsh K."/>
            <person name="Snowden K."/>
            <person name="Lin-Wang K."/>
            <person name="Brian L."/>
            <person name="Martinez-Sanchez M."/>
            <person name="Wang M."/>
            <person name="Ileperuma N."/>
            <person name="Macnee N."/>
            <person name="Campin R."/>
            <person name="Mcatee P."/>
            <person name="Drummond R."/>
            <person name="Espley R."/>
            <person name="Ireland H."/>
            <person name="Wu R."/>
            <person name="Atkinson R."/>
            <person name="Karunairetnam S."/>
            <person name="Bulley S."/>
            <person name="Chunkath S."/>
            <person name="Hanley Z."/>
            <person name="Storey R."/>
            <person name="Thrimawithana A."/>
            <person name="Thomson S."/>
            <person name="David C."/>
            <person name="Testolin R."/>
        </authorList>
    </citation>
    <scope>NUCLEOTIDE SEQUENCE [LARGE SCALE GENOMIC DNA]</scope>
    <source>
        <strain evidence="9">cv. Red5</strain>
        <tissue evidence="8">Young leaf</tissue>
    </source>
</reference>
<evidence type="ECO:0000256" key="1">
    <source>
        <dbReference type="ARBA" id="ARBA00004123"/>
    </source>
</evidence>
<reference evidence="9" key="2">
    <citation type="journal article" date="2018" name="BMC Genomics">
        <title>A manually annotated Actinidia chinensis var. chinensis (kiwifruit) genome highlights the challenges associated with draft genomes and gene prediction in plants.</title>
        <authorList>
            <person name="Pilkington S.M."/>
            <person name="Crowhurst R."/>
            <person name="Hilario E."/>
            <person name="Nardozza S."/>
            <person name="Fraser L."/>
            <person name="Peng Y."/>
            <person name="Gunaseelan K."/>
            <person name="Simpson R."/>
            <person name="Tahir J."/>
            <person name="Deroles S.C."/>
            <person name="Templeton K."/>
            <person name="Luo Z."/>
            <person name="Davy M."/>
            <person name="Cheng C."/>
            <person name="McNeilage M."/>
            <person name="Scaglione D."/>
            <person name="Liu Y."/>
            <person name="Zhang Q."/>
            <person name="Datson P."/>
            <person name="De Silva N."/>
            <person name="Gardiner S.E."/>
            <person name="Bassett H."/>
            <person name="Chagne D."/>
            <person name="McCallum J."/>
            <person name="Dzierzon H."/>
            <person name="Deng C."/>
            <person name="Wang Y.Y."/>
            <person name="Barron L."/>
            <person name="Manako K."/>
            <person name="Bowen J."/>
            <person name="Foster T.M."/>
            <person name="Erridge Z.A."/>
            <person name="Tiffin H."/>
            <person name="Waite C.N."/>
            <person name="Davies K.M."/>
            <person name="Grierson E.P."/>
            <person name="Laing W.A."/>
            <person name="Kirk R."/>
            <person name="Chen X."/>
            <person name="Wood M."/>
            <person name="Montefiori M."/>
            <person name="Brummell D.A."/>
            <person name="Schwinn K.E."/>
            <person name="Catanach A."/>
            <person name="Fullerton C."/>
            <person name="Li D."/>
            <person name="Meiyalaghan S."/>
            <person name="Nieuwenhuizen N."/>
            <person name="Read N."/>
            <person name="Prakash R."/>
            <person name="Hunter D."/>
            <person name="Zhang H."/>
            <person name="McKenzie M."/>
            <person name="Knabel M."/>
            <person name="Harris A."/>
            <person name="Allan A.C."/>
            <person name="Gleave A."/>
            <person name="Chen A."/>
            <person name="Janssen B.J."/>
            <person name="Plunkett B."/>
            <person name="Ampomah-Dwamena C."/>
            <person name="Voogd C."/>
            <person name="Leif D."/>
            <person name="Lafferty D."/>
            <person name="Souleyre E.J.F."/>
            <person name="Varkonyi-Gasic E."/>
            <person name="Gambi F."/>
            <person name="Hanley J."/>
            <person name="Yao J.L."/>
            <person name="Cheung J."/>
            <person name="David K.M."/>
            <person name="Warren B."/>
            <person name="Marsh K."/>
            <person name="Snowden K.C."/>
            <person name="Lin-Wang K."/>
            <person name="Brian L."/>
            <person name="Martinez-Sanchez M."/>
            <person name="Wang M."/>
            <person name="Ileperuma N."/>
            <person name="Macnee N."/>
            <person name="Campin R."/>
            <person name="McAtee P."/>
            <person name="Drummond R.S.M."/>
            <person name="Espley R.V."/>
            <person name="Ireland H.S."/>
            <person name="Wu R."/>
            <person name="Atkinson R.G."/>
            <person name="Karunairetnam S."/>
            <person name="Bulley S."/>
            <person name="Chunkath S."/>
            <person name="Hanley Z."/>
            <person name="Storey R."/>
            <person name="Thrimawithana A.H."/>
            <person name="Thomson S."/>
            <person name="David C."/>
            <person name="Testolin R."/>
            <person name="Huang H."/>
            <person name="Hellens R.P."/>
            <person name="Schaffer R.J."/>
        </authorList>
    </citation>
    <scope>NUCLEOTIDE SEQUENCE [LARGE SCALE GENOMIC DNA]</scope>
    <source>
        <strain evidence="9">cv. Red5</strain>
    </source>
</reference>
<dbReference type="InParanoid" id="A0A2R6PQ02"/>
<dbReference type="OrthoDB" id="2143914at2759"/>
<dbReference type="InterPro" id="IPR009057">
    <property type="entry name" value="Homeodomain-like_sf"/>
</dbReference>
<evidence type="ECO:0000313" key="9">
    <source>
        <dbReference type="Proteomes" id="UP000241394"/>
    </source>
</evidence>
<dbReference type="GO" id="GO:0000981">
    <property type="term" value="F:DNA-binding transcription factor activity, RNA polymerase II-specific"/>
    <property type="evidence" value="ECO:0007669"/>
    <property type="project" value="TreeGrafter"/>
</dbReference>
<name>A0A2R6PQ02_ACTCC</name>
<keyword evidence="3" id="KW-0238">DNA-binding</keyword>
<evidence type="ECO:0000259" key="6">
    <source>
        <dbReference type="PROSITE" id="PS50090"/>
    </source>
</evidence>
<dbReference type="EMBL" id="NKQK01000023">
    <property type="protein sequence ID" value="PSR95063.1"/>
    <property type="molecule type" value="Genomic_DNA"/>
</dbReference>
<dbReference type="PANTHER" id="PTHR45614:SF218">
    <property type="entry name" value="TRANSCRIPTION FACTOR MYB119-RELATED"/>
    <property type="match status" value="1"/>
</dbReference>
<accession>A0A2R6PQ02</accession>
<dbReference type="GO" id="GO:0005634">
    <property type="term" value="C:nucleus"/>
    <property type="evidence" value="ECO:0007669"/>
    <property type="project" value="UniProtKB-SubCell"/>
</dbReference>
<feature type="domain" description="HTH myb-type" evidence="7">
    <location>
        <begin position="137"/>
        <end position="187"/>
    </location>
</feature>
<feature type="domain" description="HTH myb-type" evidence="7">
    <location>
        <begin position="81"/>
        <end position="136"/>
    </location>
</feature>
<feature type="compositionally biased region" description="Basic and acidic residues" evidence="5">
    <location>
        <begin position="57"/>
        <end position="71"/>
    </location>
</feature>
<dbReference type="PROSITE" id="PS50090">
    <property type="entry name" value="MYB_LIKE"/>
    <property type="match status" value="2"/>
</dbReference>
<evidence type="ECO:0000256" key="4">
    <source>
        <dbReference type="ARBA" id="ARBA00023242"/>
    </source>
</evidence>
<feature type="domain" description="Myb-like" evidence="6">
    <location>
        <begin position="81"/>
        <end position="132"/>
    </location>
</feature>
<dbReference type="PANTHER" id="PTHR45614">
    <property type="entry name" value="MYB PROTEIN-RELATED"/>
    <property type="match status" value="1"/>
</dbReference>
<keyword evidence="2" id="KW-0677">Repeat</keyword>
<keyword evidence="4" id="KW-0539">Nucleus</keyword>
<dbReference type="CDD" id="cd00167">
    <property type="entry name" value="SANT"/>
    <property type="match status" value="2"/>
</dbReference>
<dbReference type="SUPFAM" id="SSF46689">
    <property type="entry name" value="Homeodomain-like"/>
    <property type="match status" value="1"/>
</dbReference>
<evidence type="ECO:0000256" key="3">
    <source>
        <dbReference type="ARBA" id="ARBA00023125"/>
    </source>
</evidence>
<feature type="compositionally biased region" description="Polar residues" evidence="5">
    <location>
        <begin position="171"/>
        <end position="180"/>
    </location>
</feature>
<dbReference type="STRING" id="1590841.A0A2R6PQ02"/>
<dbReference type="SMART" id="SM00717">
    <property type="entry name" value="SANT"/>
    <property type="match status" value="2"/>
</dbReference>
<gene>
    <name evidence="8" type="ORF">CEY00_Acc25818</name>
</gene>
<feature type="compositionally biased region" description="Polar residues" evidence="5">
    <location>
        <begin position="200"/>
        <end position="233"/>
    </location>
</feature>
<feature type="compositionally biased region" description="Basic residues" evidence="5">
    <location>
        <begin position="181"/>
        <end position="193"/>
    </location>
</feature>
<dbReference type="InterPro" id="IPR017930">
    <property type="entry name" value="Myb_dom"/>
</dbReference>
<dbReference type="Gramene" id="PSR95063">
    <property type="protein sequence ID" value="PSR95063"/>
    <property type="gene ID" value="CEY00_Acc25818"/>
</dbReference>
<dbReference type="Gene3D" id="1.10.10.60">
    <property type="entry name" value="Homeodomain-like"/>
    <property type="match status" value="2"/>
</dbReference>